<evidence type="ECO:0000313" key="1">
    <source>
        <dbReference type="EMBL" id="KAE9525842.1"/>
    </source>
</evidence>
<proteinExistence type="predicted"/>
<comment type="caution">
    <text evidence="1">The sequence shown here is derived from an EMBL/GenBank/DDBJ whole genome shotgun (WGS) entry which is preliminary data.</text>
</comment>
<organism evidence="1 2">
    <name type="scientific">Aphis glycines</name>
    <name type="common">Soybean aphid</name>
    <dbReference type="NCBI Taxonomy" id="307491"/>
    <lineage>
        <taxon>Eukaryota</taxon>
        <taxon>Metazoa</taxon>
        <taxon>Ecdysozoa</taxon>
        <taxon>Arthropoda</taxon>
        <taxon>Hexapoda</taxon>
        <taxon>Insecta</taxon>
        <taxon>Pterygota</taxon>
        <taxon>Neoptera</taxon>
        <taxon>Paraneoptera</taxon>
        <taxon>Hemiptera</taxon>
        <taxon>Sternorrhyncha</taxon>
        <taxon>Aphidomorpha</taxon>
        <taxon>Aphidoidea</taxon>
        <taxon>Aphididae</taxon>
        <taxon>Aphidini</taxon>
        <taxon>Aphis</taxon>
        <taxon>Aphis</taxon>
    </lineage>
</organism>
<keyword evidence="2" id="KW-1185">Reference proteome</keyword>
<name>A0A6G0T598_APHGL</name>
<dbReference type="SUPFAM" id="SSF53098">
    <property type="entry name" value="Ribonuclease H-like"/>
    <property type="match status" value="1"/>
</dbReference>
<dbReference type="EMBL" id="VYZN01000058">
    <property type="protein sequence ID" value="KAE9525842.1"/>
    <property type="molecule type" value="Genomic_DNA"/>
</dbReference>
<dbReference type="AlphaFoldDB" id="A0A6G0T598"/>
<dbReference type="OrthoDB" id="6623356at2759"/>
<sequence>MGTKQFGFFLSDFHHVPSGFFRAVWIDGSFVRCQRALARFFWLLVHGHVQGSFGGILTTNISRISGRFLGDDSQYVGLGRARIDNCLLLTAFSRACPFGLVVGQPHDWCSAFKSPPMMKYCLRPLKKFSNCVCVILCFGGHCSLEEAFIYTRKGGEFDTRANYFLLGHLCLATLSSNNLKVLLTMFWIIFFKDLFFIIKKKKYCASTCDLWTDNFYRNSYMPISLHYIDDNWELNNRLLHTGQFQMNELKTANKPSSNDLMSSITFVADQGRNMLSALRNTNRLNCRYYSLNTVLRNLFDMKYLEQEEDGNKPLEPILTLLTECKQLERFMKSSSFSIEI</sequence>
<gene>
    <name evidence="1" type="ORF">AGLY_014068</name>
</gene>
<evidence type="ECO:0000313" key="2">
    <source>
        <dbReference type="Proteomes" id="UP000475862"/>
    </source>
</evidence>
<dbReference type="InterPro" id="IPR012337">
    <property type="entry name" value="RNaseH-like_sf"/>
</dbReference>
<dbReference type="Proteomes" id="UP000475862">
    <property type="component" value="Unassembled WGS sequence"/>
</dbReference>
<accession>A0A6G0T598</accession>
<protein>
    <submittedName>
        <fullName evidence="1">Uncharacterized protein</fullName>
    </submittedName>
</protein>
<reference evidence="1 2" key="1">
    <citation type="submission" date="2019-08" db="EMBL/GenBank/DDBJ databases">
        <title>The genome of the soybean aphid Biotype 1, its phylome, world population structure and adaptation to the North American continent.</title>
        <authorList>
            <person name="Giordano R."/>
            <person name="Donthu R.K."/>
            <person name="Hernandez A.G."/>
            <person name="Wright C.L."/>
            <person name="Zimin A.V."/>
        </authorList>
    </citation>
    <scope>NUCLEOTIDE SEQUENCE [LARGE SCALE GENOMIC DNA]</scope>
    <source>
        <tissue evidence="1">Whole aphids</tissue>
    </source>
</reference>